<evidence type="ECO:0000256" key="3">
    <source>
        <dbReference type="SAM" id="MobiDB-lite"/>
    </source>
</evidence>
<dbReference type="InterPro" id="IPR001841">
    <property type="entry name" value="Znf_RING"/>
</dbReference>
<keyword evidence="2" id="KW-0175">Coiled coil</keyword>
<dbReference type="InterPro" id="IPR013083">
    <property type="entry name" value="Znf_RING/FYVE/PHD"/>
</dbReference>
<feature type="coiled-coil region" evidence="2">
    <location>
        <begin position="262"/>
        <end position="289"/>
    </location>
</feature>
<dbReference type="SUPFAM" id="SSF57850">
    <property type="entry name" value="RING/U-box"/>
    <property type="match status" value="1"/>
</dbReference>
<evidence type="ECO:0000256" key="2">
    <source>
        <dbReference type="SAM" id="Coils"/>
    </source>
</evidence>
<dbReference type="Proteomes" id="UP001151760">
    <property type="component" value="Unassembled WGS sequence"/>
</dbReference>
<feature type="compositionally biased region" description="Basic and acidic residues" evidence="3">
    <location>
        <begin position="1"/>
        <end position="10"/>
    </location>
</feature>
<dbReference type="Gene3D" id="3.30.40.10">
    <property type="entry name" value="Zinc/RING finger domain, C3HC4 (zinc finger)"/>
    <property type="match status" value="1"/>
</dbReference>
<keyword evidence="1" id="KW-0479">Metal-binding</keyword>
<evidence type="ECO:0000313" key="5">
    <source>
        <dbReference type="EMBL" id="GJT48845.1"/>
    </source>
</evidence>
<reference evidence="5" key="1">
    <citation type="journal article" date="2022" name="Int. J. Mol. Sci.">
        <title>Draft Genome of Tanacetum Coccineum: Genomic Comparison of Closely Related Tanacetum-Family Plants.</title>
        <authorList>
            <person name="Yamashiro T."/>
            <person name="Shiraishi A."/>
            <person name="Nakayama K."/>
            <person name="Satake H."/>
        </authorList>
    </citation>
    <scope>NUCLEOTIDE SEQUENCE</scope>
</reference>
<feature type="region of interest" description="Disordered" evidence="3">
    <location>
        <begin position="1"/>
        <end position="44"/>
    </location>
</feature>
<dbReference type="InterPro" id="IPR037381">
    <property type="entry name" value="RFWD3"/>
</dbReference>
<dbReference type="PROSITE" id="PS50089">
    <property type="entry name" value="ZF_RING_2"/>
    <property type="match status" value="1"/>
</dbReference>
<sequence length="306" mass="35375">MGDENDRSIETELEYEEEEEEEEEEEKEEVIEFEDEDEDELDEDELEELEEMTPPRLSCWVGADGKQHHEIVVIDNDINNILKNKLHMIEPCSICYLPFSTRGNHRICCLPCGHLYGLSCIKKWLIQSSSGGKCPQCNTLCKYKDVILLYASRVCASAHQKASSTRHFPFTKKGLTEFREHERLRRVDTEKMHAEDSKKLVDVLKHQFDVVNKQFALLTQGADLLTQAKELEQRDENLGQADALRRGARALKWRARALGRRCAALGRRADVLEQRTDELESRLSAFNRSSNFFNQMYKEHLAQVGV</sequence>
<accession>A0ABQ5ED47</accession>
<name>A0ABQ5ED47_9ASTR</name>
<evidence type="ECO:0000256" key="1">
    <source>
        <dbReference type="PROSITE-ProRule" id="PRU00175"/>
    </source>
</evidence>
<dbReference type="CDD" id="cd16450">
    <property type="entry name" value="mRING-C3HGC3_RFWD3"/>
    <property type="match status" value="1"/>
</dbReference>
<proteinExistence type="predicted"/>
<organism evidence="5 6">
    <name type="scientific">Tanacetum coccineum</name>
    <dbReference type="NCBI Taxonomy" id="301880"/>
    <lineage>
        <taxon>Eukaryota</taxon>
        <taxon>Viridiplantae</taxon>
        <taxon>Streptophyta</taxon>
        <taxon>Embryophyta</taxon>
        <taxon>Tracheophyta</taxon>
        <taxon>Spermatophyta</taxon>
        <taxon>Magnoliopsida</taxon>
        <taxon>eudicotyledons</taxon>
        <taxon>Gunneridae</taxon>
        <taxon>Pentapetalae</taxon>
        <taxon>asterids</taxon>
        <taxon>campanulids</taxon>
        <taxon>Asterales</taxon>
        <taxon>Asteraceae</taxon>
        <taxon>Asteroideae</taxon>
        <taxon>Anthemideae</taxon>
        <taxon>Anthemidinae</taxon>
        <taxon>Tanacetum</taxon>
    </lineage>
</organism>
<keyword evidence="1" id="KW-0863">Zinc-finger</keyword>
<keyword evidence="1" id="KW-0862">Zinc</keyword>
<comment type="caution">
    <text evidence="5">The sequence shown here is derived from an EMBL/GenBank/DDBJ whole genome shotgun (WGS) entry which is preliminary data.</text>
</comment>
<dbReference type="Pfam" id="PF13639">
    <property type="entry name" value="zf-RING_2"/>
    <property type="match status" value="1"/>
</dbReference>
<feature type="domain" description="RING-type" evidence="4">
    <location>
        <begin position="92"/>
        <end position="138"/>
    </location>
</feature>
<evidence type="ECO:0000313" key="6">
    <source>
        <dbReference type="Proteomes" id="UP001151760"/>
    </source>
</evidence>
<gene>
    <name evidence="5" type="ORF">Tco_0975002</name>
</gene>
<reference evidence="5" key="2">
    <citation type="submission" date="2022-01" db="EMBL/GenBank/DDBJ databases">
        <authorList>
            <person name="Yamashiro T."/>
            <person name="Shiraishi A."/>
            <person name="Satake H."/>
            <person name="Nakayama K."/>
        </authorList>
    </citation>
    <scope>NUCLEOTIDE SEQUENCE</scope>
</reference>
<keyword evidence="6" id="KW-1185">Reference proteome</keyword>
<dbReference type="PANTHER" id="PTHR16047:SF7">
    <property type="entry name" value="E3 UBIQUITIN-PROTEIN LIGASE RFWD3"/>
    <property type="match status" value="1"/>
</dbReference>
<dbReference type="PANTHER" id="PTHR16047">
    <property type="entry name" value="RFWD3 PROTEIN"/>
    <property type="match status" value="1"/>
</dbReference>
<dbReference type="EMBL" id="BQNB010016187">
    <property type="protein sequence ID" value="GJT48845.1"/>
    <property type="molecule type" value="Genomic_DNA"/>
</dbReference>
<evidence type="ECO:0000259" key="4">
    <source>
        <dbReference type="PROSITE" id="PS50089"/>
    </source>
</evidence>
<feature type="compositionally biased region" description="Acidic residues" evidence="3">
    <location>
        <begin position="11"/>
        <end position="44"/>
    </location>
</feature>
<protein>
    <submittedName>
        <fullName evidence="5">Zinc finger, RING/FYVE/PHD-type containing protein</fullName>
    </submittedName>
</protein>